<organism evidence="1 2">
    <name type="scientific">Sphagnum jensenii</name>
    <dbReference type="NCBI Taxonomy" id="128206"/>
    <lineage>
        <taxon>Eukaryota</taxon>
        <taxon>Viridiplantae</taxon>
        <taxon>Streptophyta</taxon>
        <taxon>Embryophyta</taxon>
        <taxon>Bryophyta</taxon>
        <taxon>Sphagnophytina</taxon>
        <taxon>Sphagnopsida</taxon>
        <taxon>Sphagnales</taxon>
        <taxon>Sphagnaceae</taxon>
        <taxon>Sphagnum</taxon>
    </lineage>
</organism>
<comment type="caution">
    <text evidence="1">The sequence shown here is derived from an EMBL/GenBank/DDBJ whole genome shotgun (WGS) entry which is preliminary data.</text>
</comment>
<sequence length="131" mass="15083">MQTTYSPLVATYLEELRRVPEIDLPAAVAAFVPGKNTNDVVLTLAALFVRNEYLIYPVLDALRSVPDVRQDDGKVRKNPFPMKSWFHAMWCEVEQKMVSLLSQEYDTDHVSKRWNMFRGEAHYILNAPVVV</sequence>
<evidence type="ECO:0000313" key="1">
    <source>
        <dbReference type="EMBL" id="CAK9251277.1"/>
    </source>
</evidence>
<dbReference type="EMBL" id="CAXAQS010000349">
    <property type="protein sequence ID" value="CAK9251277.1"/>
    <property type="molecule type" value="Genomic_DNA"/>
</dbReference>
<name>A0ABP0VCP7_9BRYO</name>
<evidence type="ECO:0000313" key="2">
    <source>
        <dbReference type="Proteomes" id="UP001497444"/>
    </source>
</evidence>
<dbReference type="Proteomes" id="UP001497444">
    <property type="component" value="Unassembled WGS sequence"/>
</dbReference>
<protein>
    <submittedName>
        <fullName evidence="1">Uncharacterized protein</fullName>
    </submittedName>
</protein>
<accession>A0ABP0VCP7</accession>
<keyword evidence="2" id="KW-1185">Reference proteome</keyword>
<proteinExistence type="predicted"/>
<reference evidence="1" key="1">
    <citation type="submission" date="2024-02" db="EMBL/GenBank/DDBJ databases">
        <authorList>
            <consortium name="ELIXIR-Norway"/>
            <consortium name="Elixir Norway"/>
        </authorList>
    </citation>
    <scope>NUCLEOTIDE SEQUENCE</scope>
</reference>
<gene>
    <name evidence="1" type="ORF">CSSPJE1EN1_LOCUS26655</name>
</gene>